<accession>A0A894XAT2</accession>
<proteinExistence type="predicted"/>
<evidence type="ECO:0000256" key="1">
    <source>
        <dbReference type="SAM" id="MobiDB-lite"/>
    </source>
</evidence>
<name>A0A894XAT2_PSEAI</name>
<evidence type="ECO:0000313" key="2">
    <source>
        <dbReference type="EMBL" id="QRX85412.1"/>
    </source>
</evidence>
<sequence>MDSGVPRFSAGARCIAGIRAGCPGGSGFAADRDTCKGRGASPRSGLSDCRFATAASATAGTLEREATQRGITRARMRRATRGARKGNDRSPEWRPLMFRLDAGLRVYLHRDAVDFRKNINGLALLVEQALGLDPFASAVFVFRNQRADRIKILGWDRNGFWLLLKRLEADRFAWPREASVATLTVEQLHWLLEGIDIEAMRRHPHREYHRAA</sequence>
<protein>
    <submittedName>
        <fullName evidence="2">TnpB</fullName>
    </submittedName>
</protein>
<dbReference type="InterPro" id="IPR008878">
    <property type="entry name" value="Transposase_IS66_Orf2"/>
</dbReference>
<feature type="compositionally biased region" description="Basic residues" evidence="1">
    <location>
        <begin position="72"/>
        <end position="84"/>
    </location>
</feature>
<dbReference type="PANTHER" id="PTHR36455:SF1">
    <property type="entry name" value="BLR8292 PROTEIN"/>
    <property type="match status" value="1"/>
</dbReference>
<dbReference type="Pfam" id="PF05717">
    <property type="entry name" value="TnpB_IS66"/>
    <property type="match status" value="1"/>
</dbReference>
<dbReference type="AlphaFoldDB" id="A0A894XAT2"/>
<reference evidence="2" key="1">
    <citation type="journal article" name="Microorganisms">
        <title>Unravelling the Features of Success of VIM-Producing ST111 and ST235 Pseudomonas aeruginosa in a Greek Hospital.</title>
        <authorList>
            <person name="Papagiannitsis C.C."/>
            <person name="Verra A."/>
            <person name="Galani V."/>
            <person name="Xitsas S."/>
            <person name="Bitar I."/>
            <person name="Hrabak J."/>
            <person name="Petinaki E."/>
        </authorList>
    </citation>
    <scope>NUCLEOTIDE SEQUENCE</scope>
    <source>
        <strain evidence="2">Pae9047-Lar</strain>
    </source>
</reference>
<dbReference type="EMBL" id="MT437279">
    <property type="protein sequence ID" value="QRX85412.1"/>
    <property type="molecule type" value="Genomic_DNA"/>
</dbReference>
<feature type="region of interest" description="Disordered" evidence="1">
    <location>
        <begin position="64"/>
        <end position="89"/>
    </location>
</feature>
<dbReference type="NCBIfam" id="NF033819">
    <property type="entry name" value="IS66_TnpB"/>
    <property type="match status" value="1"/>
</dbReference>
<organism evidence="2">
    <name type="scientific">Pseudomonas aeruginosa</name>
    <dbReference type="NCBI Taxonomy" id="287"/>
    <lineage>
        <taxon>Bacteria</taxon>
        <taxon>Pseudomonadati</taxon>
        <taxon>Pseudomonadota</taxon>
        <taxon>Gammaproteobacteria</taxon>
        <taxon>Pseudomonadales</taxon>
        <taxon>Pseudomonadaceae</taxon>
        <taxon>Pseudomonas</taxon>
    </lineage>
</organism>
<dbReference type="PANTHER" id="PTHR36455">
    <property type="match status" value="1"/>
</dbReference>